<organism evidence="1 2">
    <name type="scientific">Marinagarivorans cellulosilyticus</name>
    <dbReference type="NCBI Taxonomy" id="2721545"/>
    <lineage>
        <taxon>Bacteria</taxon>
        <taxon>Pseudomonadati</taxon>
        <taxon>Pseudomonadota</taxon>
        <taxon>Gammaproteobacteria</taxon>
        <taxon>Cellvibrionales</taxon>
        <taxon>Cellvibrionaceae</taxon>
        <taxon>Marinagarivorans</taxon>
    </lineage>
</organism>
<gene>
    <name evidence="1" type="ORF">MARGE09_P0431</name>
</gene>
<evidence type="ECO:0000313" key="1">
    <source>
        <dbReference type="EMBL" id="BCD96232.1"/>
    </source>
</evidence>
<dbReference type="KEGG" id="marq:MARGE09_P0431"/>
<evidence type="ECO:0000313" key="2">
    <source>
        <dbReference type="Proteomes" id="UP001320119"/>
    </source>
</evidence>
<keyword evidence="2" id="KW-1185">Reference proteome</keyword>
<dbReference type="AlphaFoldDB" id="A0AAN1WER4"/>
<dbReference type="EMBL" id="AP023086">
    <property type="protein sequence ID" value="BCD96232.1"/>
    <property type="molecule type" value="Genomic_DNA"/>
</dbReference>
<dbReference type="Proteomes" id="UP001320119">
    <property type="component" value="Chromosome"/>
</dbReference>
<protein>
    <submittedName>
        <fullName evidence="1">Uncharacterized protein</fullName>
    </submittedName>
</protein>
<proteinExistence type="predicted"/>
<accession>A0AAN1WER4</accession>
<name>A0AAN1WER4_9GAMM</name>
<sequence>MAGHSFRYSGKQHALMDSWLLIPLQTHPVNPVTYIENGRVESGIFFTSLYINEERVMQVFNGFPPWQLNTEKMVEVLVNLGAAVE</sequence>
<reference evidence="1 2" key="1">
    <citation type="journal article" date="2022" name="IScience">
        <title>An ultrasensitive nanofiber-based assay for enzymatic hydrolysis and deep-sea microbial degradation of cellulose.</title>
        <authorList>
            <person name="Tsudome M."/>
            <person name="Tachioka M."/>
            <person name="Miyazaki M."/>
            <person name="Uchimura K."/>
            <person name="Tsuda M."/>
            <person name="Takaki Y."/>
            <person name="Deguchi S."/>
        </authorList>
    </citation>
    <scope>NUCLEOTIDE SEQUENCE [LARGE SCALE GENOMIC DNA]</scope>
    <source>
        <strain evidence="1 2">GE09</strain>
    </source>
</reference>